<feature type="compositionally biased region" description="Basic and acidic residues" evidence="1">
    <location>
        <begin position="167"/>
        <end position="180"/>
    </location>
</feature>
<sequence>MRVDQSGEGEGKERRFKWVMREVRRDTDRDRDRHVSRSRYRSLSPRRERQRETRPRYRSVDSVRQRDRQRGGPSYADTLDDLPERYEEQRGGWVDEEDWGHSGGYSRDRCRDRSASRASLRRRYQFSGRPRAVLRPNKNFFGQQQKGLGRKKKSKNKGKRRGRREARRVTKREGWVHEGKSPQGGASTSASTGASSGRAGDRKMNAFPCMRYR</sequence>
<dbReference type="EMBL" id="CDMZ01000637">
    <property type="protein sequence ID" value="CEM18433.1"/>
    <property type="molecule type" value="Genomic_DNA"/>
</dbReference>
<evidence type="ECO:0000256" key="1">
    <source>
        <dbReference type="SAM" id="MobiDB-lite"/>
    </source>
</evidence>
<feature type="compositionally biased region" description="Basic residues" evidence="1">
    <location>
        <begin position="148"/>
        <end position="166"/>
    </location>
</feature>
<dbReference type="AlphaFoldDB" id="A0A0G4FTZ6"/>
<feature type="region of interest" description="Disordered" evidence="1">
    <location>
        <begin position="25"/>
        <end position="213"/>
    </location>
</feature>
<evidence type="ECO:0000313" key="2">
    <source>
        <dbReference type="EMBL" id="CEM18433.1"/>
    </source>
</evidence>
<feature type="compositionally biased region" description="Basic and acidic residues" evidence="1">
    <location>
        <begin position="45"/>
        <end position="70"/>
    </location>
</feature>
<protein>
    <submittedName>
        <fullName evidence="2">Uncharacterized protein</fullName>
    </submittedName>
</protein>
<accession>A0A0G4FTZ6</accession>
<reference evidence="2" key="1">
    <citation type="submission" date="2014-11" db="EMBL/GenBank/DDBJ databases">
        <authorList>
            <person name="Otto D Thomas"/>
            <person name="Naeem Raeece"/>
        </authorList>
    </citation>
    <scope>NUCLEOTIDE SEQUENCE</scope>
</reference>
<dbReference type="VEuPathDB" id="CryptoDB:Cvel_18794"/>
<name>A0A0G4FTZ6_9ALVE</name>
<gene>
    <name evidence="2" type="ORF">Cvel_18794</name>
</gene>
<feature type="compositionally biased region" description="Low complexity" evidence="1">
    <location>
        <begin position="184"/>
        <end position="198"/>
    </location>
</feature>
<proteinExistence type="predicted"/>
<feature type="compositionally biased region" description="Basic and acidic residues" evidence="1">
    <location>
        <begin position="25"/>
        <end position="35"/>
    </location>
</feature>
<feature type="compositionally biased region" description="Basic and acidic residues" evidence="1">
    <location>
        <begin position="106"/>
        <end position="115"/>
    </location>
</feature>
<organism evidence="2">
    <name type="scientific">Chromera velia CCMP2878</name>
    <dbReference type="NCBI Taxonomy" id="1169474"/>
    <lineage>
        <taxon>Eukaryota</taxon>
        <taxon>Sar</taxon>
        <taxon>Alveolata</taxon>
        <taxon>Colpodellida</taxon>
        <taxon>Chromeraceae</taxon>
        <taxon>Chromera</taxon>
    </lineage>
</organism>